<protein>
    <submittedName>
        <fullName evidence="1">Uncharacterized protein</fullName>
    </submittedName>
</protein>
<sequence>PCPLLALQDGNRVFLLVSACMENFIEEHCEQIGRLVEATLTFSKQPPPPRLHTWKQDRLWNAALRLCLFTTPAEQLDPALTCASEFISTSCSVGGVLPPAAIINIQVARFQMPLLDKEF</sequence>
<evidence type="ECO:0000313" key="1">
    <source>
        <dbReference type="EMBL" id="CAB1449161.1"/>
    </source>
</evidence>
<keyword evidence="2" id="KW-1185">Reference proteome</keyword>
<organism evidence="1 2">
    <name type="scientific">Pleuronectes platessa</name>
    <name type="common">European plaice</name>
    <dbReference type="NCBI Taxonomy" id="8262"/>
    <lineage>
        <taxon>Eukaryota</taxon>
        <taxon>Metazoa</taxon>
        <taxon>Chordata</taxon>
        <taxon>Craniata</taxon>
        <taxon>Vertebrata</taxon>
        <taxon>Euteleostomi</taxon>
        <taxon>Actinopterygii</taxon>
        <taxon>Neopterygii</taxon>
        <taxon>Teleostei</taxon>
        <taxon>Neoteleostei</taxon>
        <taxon>Acanthomorphata</taxon>
        <taxon>Carangaria</taxon>
        <taxon>Pleuronectiformes</taxon>
        <taxon>Pleuronectoidei</taxon>
        <taxon>Pleuronectidae</taxon>
        <taxon>Pleuronectes</taxon>
    </lineage>
</organism>
<dbReference type="AlphaFoldDB" id="A0A9N7Z3Y7"/>
<proteinExistence type="predicted"/>
<reference evidence="1" key="1">
    <citation type="submission" date="2020-03" db="EMBL/GenBank/DDBJ databases">
        <authorList>
            <person name="Weist P."/>
        </authorList>
    </citation>
    <scope>NUCLEOTIDE SEQUENCE</scope>
</reference>
<name>A0A9N7Z3Y7_PLEPL</name>
<gene>
    <name evidence="1" type="ORF">PLEPLA_LOCUS36842</name>
</gene>
<evidence type="ECO:0000313" key="2">
    <source>
        <dbReference type="Proteomes" id="UP001153269"/>
    </source>
</evidence>
<accession>A0A9N7Z3Y7</accession>
<dbReference type="Proteomes" id="UP001153269">
    <property type="component" value="Unassembled WGS sequence"/>
</dbReference>
<comment type="caution">
    <text evidence="1">The sequence shown here is derived from an EMBL/GenBank/DDBJ whole genome shotgun (WGS) entry which is preliminary data.</text>
</comment>
<dbReference type="EMBL" id="CADEAL010004004">
    <property type="protein sequence ID" value="CAB1449161.1"/>
    <property type="molecule type" value="Genomic_DNA"/>
</dbReference>
<feature type="non-terminal residue" evidence="1">
    <location>
        <position position="1"/>
    </location>
</feature>